<gene>
    <name evidence="1" type="ORF">MNBD_ALPHA08-2511</name>
</gene>
<name>A0A3B0RPP0_9ZZZZ</name>
<accession>A0A3B0RPP0</accession>
<evidence type="ECO:0000313" key="1">
    <source>
        <dbReference type="EMBL" id="VAV86483.1"/>
    </source>
</evidence>
<protein>
    <submittedName>
        <fullName evidence="1">Uncharacterized protein</fullName>
    </submittedName>
</protein>
<sequence length="100" mass="10840">MKKIFAFFAAMGLALSLSMPAQAVPPKRVQITGEIVDTWCYVTEIMYAQGTAHFQCAVWCALGGIPVSIKTADGKVYMILRIEGDDTSVANPKVATIQSR</sequence>
<proteinExistence type="predicted"/>
<reference evidence="1" key="1">
    <citation type="submission" date="2018-06" db="EMBL/GenBank/DDBJ databases">
        <authorList>
            <person name="Zhirakovskaya E."/>
        </authorList>
    </citation>
    <scope>NUCLEOTIDE SEQUENCE</scope>
</reference>
<dbReference type="AlphaFoldDB" id="A0A3B0RPP0"/>
<organism evidence="1">
    <name type="scientific">hydrothermal vent metagenome</name>
    <dbReference type="NCBI Taxonomy" id="652676"/>
    <lineage>
        <taxon>unclassified sequences</taxon>
        <taxon>metagenomes</taxon>
        <taxon>ecological metagenomes</taxon>
    </lineage>
</organism>
<feature type="non-terminal residue" evidence="1">
    <location>
        <position position="100"/>
    </location>
</feature>
<dbReference type="EMBL" id="UOEC01000004">
    <property type="protein sequence ID" value="VAV86483.1"/>
    <property type="molecule type" value="Genomic_DNA"/>
</dbReference>